<proteinExistence type="predicted"/>
<dbReference type="Proteomes" id="UP001500909">
    <property type="component" value="Unassembled WGS sequence"/>
</dbReference>
<gene>
    <name evidence="3" type="ORF">GCM10010361_42820</name>
</gene>
<accession>A0ABN1ADP1</accession>
<organism evidence="3 4">
    <name type="scientific">Streptomyces olivaceiscleroticus</name>
    <dbReference type="NCBI Taxonomy" id="68245"/>
    <lineage>
        <taxon>Bacteria</taxon>
        <taxon>Bacillati</taxon>
        <taxon>Actinomycetota</taxon>
        <taxon>Actinomycetes</taxon>
        <taxon>Kitasatosporales</taxon>
        <taxon>Streptomycetaceae</taxon>
        <taxon>Streptomyces</taxon>
    </lineage>
</organism>
<feature type="domain" description="Helicase-associated" evidence="2">
    <location>
        <begin position="299"/>
        <end position="369"/>
    </location>
</feature>
<dbReference type="Pfam" id="PF03457">
    <property type="entry name" value="HA"/>
    <property type="match status" value="4"/>
</dbReference>
<keyword evidence="4" id="KW-1185">Reference proteome</keyword>
<feature type="domain" description="Helicase-associated" evidence="2">
    <location>
        <begin position="211"/>
        <end position="276"/>
    </location>
</feature>
<dbReference type="PANTHER" id="PTHR33418:SF1">
    <property type="entry name" value="HELICASE-ASSOCIATED DOMAIN-CONTAINING PROTEIN"/>
    <property type="match status" value="1"/>
</dbReference>
<reference evidence="3 4" key="1">
    <citation type="journal article" date="2019" name="Int. J. Syst. Evol. Microbiol.">
        <title>The Global Catalogue of Microorganisms (GCM) 10K type strain sequencing project: providing services to taxonomists for standard genome sequencing and annotation.</title>
        <authorList>
            <consortium name="The Broad Institute Genomics Platform"/>
            <consortium name="The Broad Institute Genome Sequencing Center for Infectious Disease"/>
            <person name="Wu L."/>
            <person name="Ma J."/>
        </authorList>
    </citation>
    <scope>NUCLEOTIDE SEQUENCE [LARGE SCALE GENOMIC DNA]</scope>
    <source>
        <strain evidence="3 4">JCM 4805</strain>
    </source>
</reference>
<sequence>MHIWRDEDGRIIGTTAEGEGGHGETEGAVESALLHFSTPRDAATIATFLRTRVYRPESLVWLEGYQALLHRRQEKGITGLSAVPYDTETTVGVTKAFPLGRWVHQQRRVYRAGELGDHRKTLLDEAGMVWEPGDEAWESKLAALRSFHRAHGHLAPRRDAVWGDADSELVPVGEQMANLRRRDGLGKNPQRTAARAAQLTQIDPDWNCPWPLDWQRHHRVLADLAADEPDGRLPDVQPGVQFEGDDLGRWLQRHKQPSTWAQLTTEQQERLTRLGVQPLEAPAPAPIAARATKGPTKAQQAFQRGLAALSQWVEREGADRAVPRGHAEEIAVEGETEPMVVKLGVWVSNTKTRRHKLTQEQRAALAELGIDWAE</sequence>
<name>A0ABN1ADP1_9ACTN</name>
<dbReference type="PANTHER" id="PTHR33418">
    <property type="entry name" value="HELICASE-ASSOCIATED"/>
    <property type="match status" value="1"/>
</dbReference>
<protein>
    <recommendedName>
        <fullName evidence="2">Helicase-associated domain-containing protein</fullName>
    </recommendedName>
</protein>
<dbReference type="Gene3D" id="6.10.140.530">
    <property type="match status" value="2"/>
</dbReference>
<evidence type="ECO:0000313" key="3">
    <source>
        <dbReference type="EMBL" id="GAA0473917.1"/>
    </source>
</evidence>
<feature type="domain" description="Helicase-associated" evidence="2">
    <location>
        <begin position="134"/>
        <end position="203"/>
    </location>
</feature>
<dbReference type="EMBL" id="BAAABY010000030">
    <property type="protein sequence ID" value="GAA0473917.1"/>
    <property type="molecule type" value="Genomic_DNA"/>
</dbReference>
<comment type="caution">
    <text evidence="3">The sequence shown here is derived from an EMBL/GenBank/DDBJ whole genome shotgun (WGS) entry which is preliminary data.</text>
</comment>
<feature type="domain" description="Helicase-associated" evidence="2">
    <location>
        <begin position="60"/>
        <end position="128"/>
    </location>
</feature>
<evidence type="ECO:0000313" key="4">
    <source>
        <dbReference type="Proteomes" id="UP001500909"/>
    </source>
</evidence>
<dbReference type="InterPro" id="IPR005114">
    <property type="entry name" value="Helicase_assoc"/>
</dbReference>
<evidence type="ECO:0000256" key="1">
    <source>
        <dbReference type="SAM" id="MobiDB-lite"/>
    </source>
</evidence>
<feature type="compositionally biased region" description="Basic and acidic residues" evidence="1">
    <location>
        <begin position="1"/>
        <end position="10"/>
    </location>
</feature>
<feature type="region of interest" description="Disordered" evidence="1">
    <location>
        <begin position="1"/>
        <end position="24"/>
    </location>
</feature>
<evidence type="ECO:0000259" key="2">
    <source>
        <dbReference type="Pfam" id="PF03457"/>
    </source>
</evidence>